<evidence type="ECO:0000313" key="1">
    <source>
        <dbReference type="EMBL" id="CEK99430.1"/>
    </source>
</evidence>
<accession>A0A0B7C4R8</accession>
<sequence>NRKDMNFYIDKMTIQNIFNKFPACENQTELLRPSPELIQYKYCINMDSLNLFIPLSSL</sequence>
<protein>
    <submittedName>
        <fullName evidence="1">Uncharacterized protein</fullName>
    </submittedName>
</protein>
<name>A0A0B7C4R8_9EUPU</name>
<dbReference type="EMBL" id="HACG01052559">
    <property type="protein sequence ID" value="CEK99430.1"/>
    <property type="molecule type" value="Transcribed_RNA"/>
</dbReference>
<feature type="non-terminal residue" evidence="1">
    <location>
        <position position="1"/>
    </location>
</feature>
<proteinExistence type="predicted"/>
<dbReference type="AlphaFoldDB" id="A0A0B7C4R8"/>
<gene>
    <name evidence="1" type="primary">ORF221247</name>
</gene>
<reference evidence="1" key="1">
    <citation type="submission" date="2014-12" db="EMBL/GenBank/DDBJ databases">
        <title>Insight into the proteome of Arion vulgaris.</title>
        <authorList>
            <person name="Aradska J."/>
            <person name="Bulat T."/>
            <person name="Smidak R."/>
            <person name="Sarate P."/>
            <person name="Gangsoo J."/>
            <person name="Sialana F."/>
            <person name="Bilban M."/>
            <person name="Lubec G."/>
        </authorList>
    </citation>
    <scope>NUCLEOTIDE SEQUENCE</scope>
    <source>
        <tissue evidence="1">Skin</tissue>
    </source>
</reference>
<organism evidence="1">
    <name type="scientific">Arion vulgaris</name>
    <dbReference type="NCBI Taxonomy" id="1028688"/>
    <lineage>
        <taxon>Eukaryota</taxon>
        <taxon>Metazoa</taxon>
        <taxon>Spiralia</taxon>
        <taxon>Lophotrochozoa</taxon>
        <taxon>Mollusca</taxon>
        <taxon>Gastropoda</taxon>
        <taxon>Heterobranchia</taxon>
        <taxon>Euthyneura</taxon>
        <taxon>Panpulmonata</taxon>
        <taxon>Eupulmonata</taxon>
        <taxon>Stylommatophora</taxon>
        <taxon>Helicina</taxon>
        <taxon>Arionoidea</taxon>
        <taxon>Arionidae</taxon>
        <taxon>Arion</taxon>
    </lineage>
</organism>